<name>A0A2U1E6N0_9FIRM</name>
<evidence type="ECO:0000313" key="2">
    <source>
        <dbReference type="Proteomes" id="UP000245793"/>
    </source>
</evidence>
<dbReference type="AlphaFoldDB" id="A0A2U1E6N0"/>
<gene>
    <name evidence="1" type="ORF">C7381_102239</name>
</gene>
<evidence type="ECO:0000313" key="1">
    <source>
        <dbReference type="EMBL" id="PVY95349.1"/>
    </source>
</evidence>
<dbReference type="Proteomes" id="UP000245793">
    <property type="component" value="Unassembled WGS sequence"/>
</dbReference>
<comment type="caution">
    <text evidence="1">The sequence shown here is derived from an EMBL/GenBank/DDBJ whole genome shotgun (WGS) entry which is preliminary data.</text>
</comment>
<dbReference type="RefSeq" id="WP_034544909.1">
    <property type="nucleotide sequence ID" value="NZ_CAUPJO010000004.1"/>
</dbReference>
<sequence>MNITWENRRNLNLPDLSNEDKAKILEERLYMFPHITFDVIKKTLNETLEDLKKENANPEFLEGFLDVMNVVDKFSGQYVGDEEAYNDYIHSTNSLNIYYDTDPIEKTITRLIKKIDLEPISTYYELDRLLNSHLKKVTFKVSNGFREGYCRACGTIASSWIDAKEEQNYNNEFIFKINAKEPVRIYDIIKREQDLRVATMYCFADFGGLGDSLNGYFK</sequence>
<accession>A0A2U1E6N0</accession>
<dbReference type="EMBL" id="QEKV01000002">
    <property type="protein sequence ID" value="PVY95349.1"/>
    <property type="molecule type" value="Genomic_DNA"/>
</dbReference>
<organism evidence="1 2">
    <name type="scientific">Ezakiella coagulans</name>
    <dbReference type="NCBI Taxonomy" id="46507"/>
    <lineage>
        <taxon>Bacteria</taxon>
        <taxon>Bacillati</taxon>
        <taxon>Bacillota</taxon>
        <taxon>Tissierellia</taxon>
        <taxon>Ezakiella</taxon>
    </lineage>
</organism>
<protein>
    <submittedName>
        <fullName evidence="1">Uncharacterized protein</fullName>
    </submittedName>
</protein>
<keyword evidence="2" id="KW-1185">Reference proteome</keyword>
<reference evidence="1 2" key="1">
    <citation type="submission" date="2018-04" db="EMBL/GenBank/DDBJ databases">
        <title>Genomic Encyclopedia of Type Strains, Phase IV (KMG-IV): sequencing the most valuable type-strain genomes for metagenomic binning, comparative biology and taxonomic classification.</title>
        <authorList>
            <person name="Goeker M."/>
        </authorList>
    </citation>
    <scope>NUCLEOTIDE SEQUENCE [LARGE SCALE GENOMIC DNA]</scope>
    <source>
        <strain evidence="1 2">DSM 20705</strain>
    </source>
</reference>
<proteinExistence type="predicted"/>